<feature type="signal peptide" evidence="2">
    <location>
        <begin position="1"/>
        <end position="21"/>
    </location>
</feature>
<proteinExistence type="predicted"/>
<comment type="caution">
    <text evidence="4">The sequence shown here is derived from an EMBL/GenBank/DDBJ whole genome shotgun (WGS) entry which is preliminary data.</text>
</comment>
<protein>
    <submittedName>
        <fullName evidence="4">DUF4174 domain-containing protein</fullName>
    </submittedName>
</protein>
<feature type="chain" id="PRO_5031305566" evidence="2">
    <location>
        <begin position="22"/>
        <end position="167"/>
    </location>
</feature>
<name>A0A7V4XRU6_9BACT</name>
<gene>
    <name evidence="4" type="ORF">ENW50_04415</name>
</gene>
<dbReference type="InterPro" id="IPR025232">
    <property type="entry name" value="DUF4174"/>
</dbReference>
<accession>A0A7V4XRU6</accession>
<dbReference type="EMBL" id="DTKL01000021">
    <property type="protein sequence ID" value="HGY93920.1"/>
    <property type="molecule type" value="Genomic_DNA"/>
</dbReference>
<evidence type="ECO:0000256" key="1">
    <source>
        <dbReference type="ARBA" id="ARBA00022729"/>
    </source>
</evidence>
<evidence type="ECO:0000259" key="3">
    <source>
        <dbReference type="Pfam" id="PF13778"/>
    </source>
</evidence>
<dbReference type="AlphaFoldDB" id="A0A7V4XRU6"/>
<feature type="domain" description="DUF4174" evidence="3">
    <location>
        <begin position="40"/>
        <end position="160"/>
    </location>
</feature>
<dbReference type="Pfam" id="PF13778">
    <property type="entry name" value="DUF4174"/>
    <property type="match status" value="1"/>
</dbReference>
<keyword evidence="1 2" id="KW-0732">Signal</keyword>
<organism evidence="4">
    <name type="scientific">Acidobacterium capsulatum</name>
    <dbReference type="NCBI Taxonomy" id="33075"/>
    <lineage>
        <taxon>Bacteria</taxon>
        <taxon>Pseudomonadati</taxon>
        <taxon>Acidobacteriota</taxon>
        <taxon>Terriglobia</taxon>
        <taxon>Terriglobales</taxon>
        <taxon>Acidobacteriaceae</taxon>
        <taxon>Acidobacterium</taxon>
    </lineage>
</organism>
<sequence length="167" mass="18739">MRLSKCAAVALALFSFGSVLCPSVLRAQAMLSCKVQPANLAEMKDCWRPLLVFSPSDTDARLKKQEQMLDADADDMMDRFVLFTPIVPHAKHVPTPLDAPWTLLAENQMKAVRQKFHVPENRFEVMLLGEDGKPKLVRDVPIATGELNALIDTMPRRKLEEVRRGAN</sequence>
<evidence type="ECO:0000313" key="4">
    <source>
        <dbReference type="EMBL" id="HGY93920.1"/>
    </source>
</evidence>
<evidence type="ECO:0000256" key="2">
    <source>
        <dbReference type="SAM" id="SignalP"/>
    </source>
</evidence>
<reference evidence="4" key="1">
    <citation type="journal article" date="2020" name="mSystems">
        <title>Genome- and Community-Level Interaction Insights into Carbon Utilization and Element Cycling Functions of Hydrothermarchaeota in Hydrothermal Sediment.</title>
        <authorList>
            <person name="Zhou Z."/>
            <person name="Liu Y."/>
            <person name="Xu W."/>
            <person name="Pan J."/>
            <person name="Luo Z.H."/>
            <person name="Li M."/>
        </authorList>
    </citation>
    <scope>NUCLEOTIDE SEQUENCE [LARGE SCALE GENOMIC DNA]</scope>
    <source>
        <strain evidence="4">SpSt-855</strain>
    </source>
</reference>